<dbReference type="Gene3D" id="1.20.58.760">
    <property type="entry name" value="Peptidase M41"/>
    <property type="match status" value="1"/>
</dbReference>
<dbReference type="InterPro" id="IPR000642">
    <property type="entry name" value="Peptidase_M41"/>
</dbReference>
<gene>
    <name evidence="17" type="primary">TPHA0E00660</name>
    <name evidence="17" type="ordered locus">TPHA_0E00660</name>
</gene>
<dbReference type="Pfam" id="PF00004">
    <property type="entry name" value="AAA"/>
    <property type="match status" value="1"/>
</dbReference>
<keyword evidence="7" id="KW-0479">Metal-binding</keyword>
<dbReference type="InterPro" id="IPR003959">
    <property type="entry name" value="ATPase_AAA_core"/>
</dbReference>
<keyword evidence="10" id="KW-0862">Zinc</keyword>
<dbReference type="OMA" id="MSHFEWA"/>
<dbReference type="InterPro" id="IPR041569">
    <property type="entry name" value="AAA_lid_3"/>
</dbReference>
<dbReference type="InterPro" id="IPR003960">
    <property type="entry name" value="ATPase_AAA_CS"/>
</dbReference>
<comment type="similarity">
    <text evidence="5">In the N-terminal section; belongs to the AAA ATPase family.</text>
</comment>
<evidence type="ECO:0000256" key="14">
    <source>
        <dbReference type="ARBA" id="ARBA00023136"/>
    </source>
</evidence>
<dbReference type="GO" id="GO:0045041">
    <property type="term" value="P:protein import into mitochondrial intermembrane space"/>
    <property type="evidence" value="ECO:0007669"/>
    <property type="project" value="EnsemblFungi"/>
</dbReference>
<dbReference type="FunFam" id="3.40.50.300:FF:000175">
    <property type="entry name" value="ATP-dependent zinc metalloprotease FTSH 4"/>
    <property type="match status" value="1"/>
</dbReference>
<evidence type="ECO:0000256" key="11">
    <source>
        <dbReference type="ARBA" id="ARBA00022840"/>
    </source>
</evidence>
<dbReference type="EMBL" id="HE612860">
    <property type="protein sequence ID" value="CCE63161.1"/>
    <property type="molecule type" value="Genomic_DNA"/>
</dbReference>
<evidence type="ECO:0000256" key="2">
    <source>
        <dbReference type="ARBA" id="ARBA00004173"/>
    </source>
</evidence>
<keyword evidence="14" id="KW-0472">Membrane</keyword>
<dbReference type="InterPro" id="IPR003593">
    <property type="entry name" value="AAA+_ATPase"/>
</dbReference>
<dbReference type="GO" id="GO:0007005">
    <property type="term" value="P:mitochondrion organization"/>
    <property type="evidence" value="ECO:0007669"/>
    <property type="project" value="TreeGrafter"/>
</dbReference>
<evidence type="ECO:0000256" key="7">
    <source>
        <dbReference type="ARBA" id="ARBA00022723"/>
    </source>
</evidence>
<dbReference type="FunFam" id="1.10.8.60:FF:000001">
    <property type="entry name" value="ATP-dependent zinc metalloprotease FtsH"/>
    <property type="match status" value="1"/>
</dbReference>
<feature type="region of interest" description="Disordered" evidence="15">
    <location>
        <begin position="36"/>
        <end position="87"/>
    </location>
</feature>
<evidence type="ECO:0000313" key="18">
    <source>
        <dbReference type="Proteomes" id="UP000005666"/>
    </source>
</evidence>
<dbReference type="GO" id="GO:0006457">
    <property type="term" value="P:protein folding"/>
    <property type="evidence" value="ECO:0007669"/>
    <property type="project" value="EnsemblFungi"/>
</dbReference>
<dbReference type="Pfam" id="PF01434">
    <property type="entry name" value="Peptidase_M41"/>
    <property type="match status" value="1"/>
</dbReference>
<feature type="domain" description="AAA+ ATPase" evidence="16">
    <location>
        <begin position="347"/>
        <end position="483"/>
    </location>
</feature>
<dbReference type="Pfam" id="PF17862">
    <property type="entry name" value="AAA_lid_3"/>
    <property type="match status" value="1"/>
</dbReference>
<dbReference type="RefSeq" id="XP_003685595.1">
    <property type="nucleotide sequence ID" value="XM_003685547.1"/>
</dbReference>
<dbReference type="SUPFAM" id="SSF140990">
    <property type="entry name" value="FtsH protease domain-like"/>
    <property type="match status" value="1"/>
</dbReference>
<evidence type="ECO:0000256" key="12">
    <source>
        <dbReference type="ARBA" id="ARBA00023049"/>
    </source>
</evidence>
<keyword evidence="6" id="KW-0645">Protease</keyword>
<dbReference type="GO" id="GO:0004222">
    <property type="term" value="F:metalloendopeptidase activity"/>
    <property type="evidence" value="ECO:0007669"/>
    <property type="project" value="InterPro"/>
</dbReference>
<dbReference type="HOGENOM" id="CLU_000688_9_3_1"/>
<protein>
    <recommendedName>
        <fullName evidence="16">AAA+ ATPase domain-containing protein</fullName>
    </recommendedName>
</protein>
<evidence type="ECO:0000256" key="4">
    <source>
        <dbReference type="ARBA" id="ARBA00010044"/>
    </source>
</evidence>
<keyword evidence="9" id="KW-0378">Hydrolase</keyword>
<dbReference type="HAMAP" id="MF_01458">
    <property type="entry name" value="FtsH"/>
    <property type="match status" value="1"/>
</dbReference>
<dbReference type="PANTHER" id="PTHR23076:SF97">
    <property type="entry name" value="ATP-DEPENDENT ZINC METALLOPROTEASE YME1L1"/>
    <property type="match status" value="1"/>
</dbReference>
<comment type="subcellular location">
    <subcellularLocation>
        <location evidence="3">Membrane</location>
    </subcellularLocation>
    <subcellularLocation>
        <location evidence="2">Mitochondrion</location>
    </subcellularLocation>
</comment>
<reference evidence="17 18" key="1">
    <citation type="journal article" date="2011" name="Proc. Natl. Acad. Sci. U.S.A.">
        <title>Evolutionary erosion of yeast sex chromosomes by mating-type switching accidents.</title>
        <authorList>
            <person name="Gordon J.L."/>
            <person name="Armisen D."/>
            <person name="Proux-Wera E."/>
            <person name="Oheigeartaigh S.S."/>
            <person name="Byrne K.P."/>
            <person name="Wolfe K.H."/>
        </authorList>
    </citation>
    <scope>NUCLEOTIDE SEQUENCE [LARGE SCALE GENOMIC DNA]</scope>
    <source>
        <strain evidence="18">ATCC 24235 / CBS 4417 / NBRC 1672 / NRRL Y-8282 / UCD 70-5</strain>
    </source>
</reference>
<name>G8BTD3_TETPH</name>
<evidence type="ECO:0000256" key="8">
    <source>
        <dbReference type="ARBA" id="ARBA00022741"/>
    </source>
</evidence>
<keyword evidence="11" id="KW-0067">ATP-binding</keyword>
<dbReference type="InterPro" id="IPR037219">
    <property type="entry name" value="Peptidase_M41-like"/>
</dbReference>
<dbReference type="Pfam" id="PF21232">
    <property type="entry name" value="Yme1-like_N"/>
    <property type="match status" value="1"/>
</dbReference>
<dbReference type="GO" id="GO:0031942">
    <property type="term" value="C:i-AAA complex"/>
    <property type="evidence" value="ECO:0007669"/>
    <property type="project" value="EnsemblFungi"/>
</dbReference>
<dbReference type="Gene3D" id="1.10.8.60">
    <property type="match status" value="1"/>
</dbReference>
<dbReference type="InterPro" id="IPR048438">
    <property type="entry name" value="Yme1-like_N"/>
</dbReference>
<dbReference type="GO" id="GO:0033619">
    <property type="term" value="P:membrane protein proteolysis"/>
    <property type="evidence" value="ECO:0007669"/>
    <property type="project" value="EnsemblFungi"/>
</dbReference>
<dbReference type="eggNOG" id="KOG0734">
    <property type="taxonomic scope" value="Eukaryota"/>
</dbReference>
<dbReference type="SUPFAM" id="SSF52540">
    <property type="entry name" value="P-loop containing nucleoside triphosphate hydrolases"/>
    <property type="match status" value="1"/>
</dbReference>
<dbReference type="AlphaFoldDB" id="G8BTD3"/>
<dbReference type="MEROPS" id="M41.004"/>
<dbReference type="Gene3D" id="3.40.50.300">
    <property type="entry name" value="P-loop containing nucleotide triphosphate hydrolases"/>
    <property type="match status" value="1"/>
</dbReference>
<dbReference type="PROSITE" id="PS00674">
    <property type="entry name" value="AAA"/>
    <property type="match status" value="1"/>
</dbReference>
<evidence type="ECO:0000256" key="9">
    <source>
        <dbReference type="ARBA" id="ARBA00022801"/>
    </source>
</evidence>
<evidence type="ECO:0000256" key="1">
    <source>
        <dbReference type="ARBA" id="ARBA00001947"/>
    </source>
</evidence>
<dbReference type="GO" id="GO:0030150">
    <property type="term" value="P:protein import into mitochondrial matrix"/>
    <property type="evidence" value="ECO:0007669"/>
    <property type="project" value="EnsemblFungi"/>
</dbReference>
<keyword evidence="18" id="KW-1185">Reference proteome</keyword>
<dbReference type="CDD" id="cd19501">
    <property type="entry name" value="RecA-like_FtsH"/>
    <property type="match status" value="1"/>
</dbReference>
<keyword evidence="8" id="KW-0547">Nucleotide-binding</keyword>
<evidence type="ECO:0000313" key="17">
    <source>
        <dbReference type="EMBL" id="CCE63161.1"/>
    </source>
</evidence>
<evidence type="ECO:0000256" key="3">
    <source>
        <dbReference type="ARBA" id="ARBA00004370"/>
    </source>
</evidence>
<dbReference type="PANTHER" id="PTHR23076">
    <property type="entry name" value="METALLOPROTEASE M41 FTSH"/>
    <property type="match status" value="1"/>
</dbReference>
<sequence>MLRATTIASMSRLLASRNMLRSTQIISLASRKSLKYYSTDKPPSGNDSKTTANEGAATQGGSSKKPITNQSTGNKDTSASNEKVANDPVKKNSVKTFASAAAAAISSTVEGIKSSTKKSEAKNSQGPVSHALLAKQEQEANNAVTNPDSQAVFYKLLLQSNYPQYVVSRFETPGIASNHECMELYMEALQRIGRHAEADAVRQSLLTASSAGAVNPSLASSASLGNNSTNNNYHTNFPTMYNPMFGSNKAPIHVVVTESTFTVISRWVRWLLVFGILTYGVSEGFRYITENTSLLKNNDVADKSVDVAKTNVTFDDVRGCDEARAELEEIVDFLKDPAKYESLGGKLPSGVLLTGPPGTGKTLLARATAGEAGVDFFFMSGSEFDEVYVGVGAKRIRDLFSQARAKAPAIIFIDELDAIGGKRNPKDQAYAKQTLNQLLVELDGFSQTSGIIIIGATNFPESLDKALTRPGRFDKVVNVDLPDVRGRADILAHHLKKITLAPNVDATVIARGTPGLSGAELANLVNQAAVYACQQNAISVDMSHLEWAKDKILLGAERKTMVLTEASRRATAYHEAGHAIMAMYTPSATPLYKATILPRGRALGITFQLPEMDKVDITKKECLSRLDVCMGGKIAEELIYGKENTTSGCGSDLQSATQTARAMVTQYGMSEDVGPVNLADKWETWSGKIRDIADNEVVEMLKLSEDRTRKLLNSKKVELERLAKGLIEYETLDAKEIEKVCNGEPINKLRTATNTIIEGPDSDVRKERGETDKKPLTALIKA</sequence>
<dbReference type="Proteomes" id="UP000005666">
    <property type="component" value="Chromosome 5"/>
</dbReference>
<accession>G8BTD3</accession>
<dbReference type="GO" id="GO:0004176">
    <property type="term" value="F:ATP-dependent peptidase activity"/>
    <property type="evidence" value="ECO:0007669"/>
    <property type="project" value="EnsemblFungi"/>
</dbReference>
<evidence type="ECO:0000256" key="13">
    <source>
        <dbReference type="ARBA" id="ARBA00023128"/>
    </source>
</evidence>
<dbReference type="SMART" id="SM00382">
    <property type="entry name" value="AAA"/>
    <property type="match status" value="1"/>
</dbReference>
<keyword evidence="13" id="KW-0496">Mitochondrion</keyword>
<dbReference type="KEGG" id="tpf:TPHA_0E00660"/>
<dbReference type="GO" id="GO:0016887">
    <property type="term" value="F:ATP hydrolysis activity"/>
    <property type="evidence" value="ECO:0007669"/>
    <property type="project" value="InterPro"/>
</dbReference>
<dbReference type="GO" id="GO:0046872">
    <property type="term" value="F:metal ion binding"/>
    <property type="evidence" value="ECO:0007669"/>
    <property type="project" value="UniProtKB-KW"/>
</dbReference>
<dbReference type="InterPro" id="IPR027417">
    <property type="entry name" value="P-loop_NTPase"/>
</dbReference>
<dbReference type="STRING" id="1071381.G8BTD3"/>
<feature type="compositionally biased region" description="Polar residues" evidence="15">
    <location>
        <begin position="59"/>
        <end position="83"/>
    </location>
</feature>
<dbReference type="GO" id="GO:0005524">
    <property type="term" value="F:ATP binding"/>
    <property type="evidence" value="ECO:0007669"/>
    <property type="project" value="UniProtKB-KW"/>
</dbReference>
<dbReference type="FunFam" id="1.20.58.760:FF:000002">
    <property type="entry name" value="ATP-dependent zinc metalloprotease FtsH"/>
    <property type="match status" value="1"/>
</dbReference>
<comment type="similarity">
    <text evidence="4">In the C-terminal section; belongs to the peptidase M41 family.</text>
</comment>
<dbReference type="GeneID" id="11531318"/>
<evidence type="ECO:0000256" key="5">
    <source>
        <dbReference type="ARBA" id="ARBA00010550"/>
    </source>
</evidence>
<keyword evidence="12" id="KW-0482">Metalloprotease</keyword>
<feature type="region of interest" description="Disordered" evidence="15">
    <location>
        <begin position="759"/>
        <end position="782"/>
    </location>
</feature>
<dbReference type="GO" id="GO:0141164">
    <property type="term" value="P:mitochondrial protein quality control"/>
    <property type="evidence" value="ECO:0007669"/>
    <property type="project" value="EnsemblFungi"/>
</dbReference>
<evidence type="ECO:0000259" key="16">
    <source>
        <dbReference type="SMART" id="SM00382"/>
    </source>
</evidence>
<evidence type="ECO:0000256" key="15">
    <source>
        <dbReference type="SAM" id="MobiDB-lite"/>
    </source>
</evidence>
<dbReference type="InterPro" id="IPR005936">
    <property type="entry name" value="FtsH"/>
</dbReference>
<organism evidence="17 18">
    <name type="scientific">Tetrapisispora phaffii (strain ATCC 24235 / CBS 4417 / NBRC 1672 / NRRL Y-8282 / UCD 70-5)</name>
    <name type="common">Yeast</name>
    <name type="synonym">Fabospora phaffii</name>
    <dbReference type="NCBI Taxonomy" id="1071381"/>
    <lineage>
        <taxon>Eukaryota</taxon>
        <taxon>Fungi</taxon>
        <taxon>Dikarya</taxon>
        <taxon>Ascomycota</taxon>
        <taxon>Saccharomycotina</taxon>
        <taxon>Saccharomycetes</taxon>
        <taxon>Saccharomycetales</taxon>
        <taxon>Saccharomycetaceae</taxon>
        <taxon>Tetrapisispora</taxon>
    </lineage>
</organism>
<evidence type="ECO:0000256" key="6">
    <source>
        <dbReference type="ARBA" id="ARBA00022670"/>
    </source>
</evidence>
<feature type="compositionally biased region" description="Basic and acidic residues" evidence="15">
    <location>
        <begin position="762"/>
        <end position="775"/>
    </location>
</feature>
<evidence type="ECO:0000256" key="10">
    <source>
        <dbReference type="ARBA" id="ARBA00022833"/>
    </source>
</evidence>
<dbReference type="OrthoDB" id="1413014at2759"/>
<comment type="cofactor">
    <cofactor evidence="1">
        <name>Zn(2+)</name>
        <dbReference type="ChEBI" id="CHEBI:29105"/>
    </cofactor>
</comment>
<proteinExistence type="inferred from homology"/>